<feature type="region of interest" description="Disordered" evidence="1">
    <location>
        <begin position="69"/>
        <end position="88"/>
    </location>
</feature>
<accession>A0A182TK24</accession>
<name>A0A182TK24_9DIPT</name>
<feature type="region of interest" description="Disordered" evidence="1">
    <location>
        <begin position="1"/>
        <end position="40"/>
    </location>
</feature>
<feature type="compositionally biased region" description="Basic and acidic residues" evidence="1">
    <location>
        <begin position="73"/>
        <end position="88"/>
    </location>
</feature>
<reference evidence="3" key="1">
    <citation type="submission" date="2014-01" db="EMBL/GenBank/DDBJ databases">
        <title>The Genome Sequence of Anopheles melas CM1001059_A (V2).</title>
        <authorList>
            <consortium name="The Broad Institute Genomics Platform"/>
            <person name="Neafsey D.E."/>
            <person name="Besansky N."/>
            <person name="Howell P."/>
            <person name="Walton C."/>
            <person name="Young S.K."/>
            <person name="Zeng Q."/>
            <person name="Gargeya S."/>
            <person name="Fitzgerald M."/>
            <person name="Haas B."/>
            <person name="Abouelleil A."/>
            <person name="Allen A.W."/>
            <person name="Alvarado L."/>
            <person name="Arachchi H.M."/>
            <person name="Berlin A.M."/>
            <person name="Chapman S.B."/>
            <person name="Gainer-Dewar J."/>
            <person name="Goldberg J."/>
            <person name="Griggs A."/>
            <person name="Gujja S."/>
            <person name="Hansen M."/>
            <person name="Howarth C."/>
            <person name="Imamovic A."/>
            <person name="Ireland A."/>
            <person name="Larimer J."/>
            <person name="McCowan C."/>
            <person name="Murphy C."/>
            <person name="Pearson M."/>
            <person name="Poon T.W."/>
            <person name="Priest M."/>
            <person name="Roberts A."/>
            <person name="Saif S."/>
            <person name="Shea T."/>
            <person name="Sisk P."/>
            <person name="Sykes S."/>
            <person name="Wortman J."/>
            <person name="Nusbaum C."/>
            <person name="Birren B."/>
        </authorList>
    </citation>
    <scope>NUCLEOTIDE SEQUENCE [LARGE SCALE GENOMIC DNA]</scope>
    <source>
        <strain evidence="3">CM1001059</strain>
    </source>
</reference>
<evidence type="ECO:0000313" key="3">
    <source>
        <dbReference type="Proteomes" id="UP000075902"/>
    </source>
</evidence>
<dbReference type="VEuPathDB" id="VectorBase:AMEC003740"/>
<sequence>MLDGPSGPEQKSSRHVGQCTAHGDGMLEDDGDSGTIRSEQIEEPVWFAPAWSPACCSLGPTRQIVSQPAFGHQVRDRSSSTSVKEKEYKRIQEDDASAVISAIVMIPCAGHIASGQDTSYAPSEISNSM</sequence>
<evidence type="ECO:0000256" key="1">
    <source>
        <dbReference type="SAM" id="MobiDB-lite"/>
    </source>
</evidence>
<evidence type="ECO:0000313" key="2">
    <source>
        <dbReference type="EnsemblMetazoa" id="AMEC003740-PA"/>
    </source>
</evidence>
<dbReference type="AlphaFoldDB" id="A0A182TK24"/>
<dbReference type="EnsemblMetazoa" id="AMEC003740-RA">
    <property type="protein sequence ID" value="AMEC003740-PA"/>
    <property type="gene ID" value="AMEC003740"/>
</dbReference>
<reference evidence="2" key="2">
    <citation type="submission" date="2020-05" db="UniProtKB">
        <authorList>
            <consortium name="EnsemblMetazoa"/>
        </authorList>
    </citation>
    <scope>IDENTIFICATION</scope>
    <source>
        <strain evidence="2">CM1001059</strain>
    </source>
</reference>
<dbReference type="Proteomes" id="UP000075902">
    <property type="component" value="Unassembled WGS sequence"/>
</dbReference>
<organism evidence="2 3">
    <name type="scientific">Anopheles melas</name>
    <dbReference type="NCBI Taxonomy" id="34690"/>
    <lineage>
        <taxon>Eukaryota</taxon>
        <taxon>Metazoa</taxon>
        <taxon>Ecdysozoa</taxon>
        <taxon>Arthropoda</taxon>
        <taxon>Hexapoda</taxon>
        <taxon>Insecta</taxon>
        <taxon>Pterygota</taxon>
        <taxon>Neoptera</taxon>
        <taxon>Endopterygota</taxon>
        <taxon>Diptera</taxon>
        <taxon>Nematocera</taxon>
        <taxon>Culicoidea</taxon>
        <taxon>Culicidae</taxon>
        <taxon>Anophelinae</taxon>
        <taxon>Anopheles</taxon>
    </lineage>
</organism>
<protein>
    <submittedName>
        <fullName evidence="2">Uncharacterized protein</fullName>
    </submittedName>
</protein>
<proteinExistence type="predicted"/>
<keyword evidence="3" id="KW-1185">Reference proteome</keyword>